<organism evidence="2 3">
    <name type="scientific">Thermocatellispora tengchongensis</name>
    <dbReference type="NCBI Taxonomy" id="1073253"/>
    <lineage>
        <taxon>Bacteria</taxon>
        <taxon>Bacillati</taxon>
        <taxon>Actinomycetota</taxon>
        <taxon>Actinomycetes</taxon>
        <taxon>Streptosporangiales</taxon>
        <taxon>Streptosporangiaceae</taxon>
        <taxon>Thermocatellispora</taxon>
    </lineage>
</organism>
<reference evidence="2 3" key="1">
    <citation type="submission" date="2020-08" db="EMBL/GenBank/DDBJ databases">
        <title>Genomic Encyclopedia of Type Strains, Phase IV (KMG-IV): sequencing the most valuable type-strain genomes for metagenomic binning, comparative biology and taxonomic classification.</title>
        <authorList>
            <person name="Goeker M."/>
        </authorList>
    </citation>
    <scope>NUCLEOTIDE SEQUENCE [LARGE SCALE GENOMIC DNA]</scope>
    <source>
        <strain evidence="2 3">DSM 45615</strain>
    </source>
</reference>
<accession>A0A840P4H6</accession>
<keyword evidence="1" id="KW-1133">Transmembrane helix</keyword>
<name>A0A840P4H6_9ACTN</name>
<evidence type="ECO:0000256" key="1">
    <source>
        <dbReference type="SAM" id="Phobius"/>
    </source>
</evidence>
<keyword evidence="1" id="KW-0472">Membrane</keyword>
<sequence length="185" mass="19018">MSRPAPAGLLDRVNALLVAPDAGRGEALSAYVTACAGAAFAAWLAVAAGYPWAAVALVAVIAFDLFGGAVANVIPAVSRRFHRPGRTRRHHAAFVAVHVHPFLIALAVPGFGWGQAAAVYAMTLAAALAVLAAPAHLRRPVAFALTVLACAVCVTVLAIPAALAWFAPILLTKLLLAHLLPERTG</sequence>
<evidence type="ECO:0000313" key="2">
    <source>
        <dbReference type="EMBL" id="MBB5134578.1"/>
    </source>
</evidence>
<feature type="transmembrane region" description="Helical" evidence="1">
    <location>
        <begin position="142"/>
        <end position="167"/>
    </location>
</feature>
<keyword evidence="3" id="KW-1185">Reference proteome</keyword>
<dbReference type="Proteomes" id="UP000578449">
    <property type="component" value="Unassembled WGS sequence"/>
</dbReference>
<evidence type="ECO:0000313" key="3">
    <source>
        <dbReference type="Proteomes" id="UP000578449"/>
    </source>
</evidence>
<dbReference type="RefSeq" id="WP_185051460.1">
    <property type="nucleotide sequence ID" value="NZ_BAABIX010000007.1"/>
</dbReference>
<proteinExistence type="predicted"/>
<feature type="transmembrane region" description="Helical" evidence="1">
    <location>
        <begin position="92"/>
        <end position="111"/>
    </location>
</feature>
<dbReference type="EMBL" id="JACHGN010000008">
    <property type="protein sequence ID" value="MBB5134578.1"/>
    <property type="molecule type" value="Genomic_DNA"/>
</dbReference>
<feature type="transmembrane region" description="Helical" evidence="1">
    <location>
        <begin position="28"/>
        <end position="46"/>
    </location>
</feature>
<keyword evidence="1" id="KW-0812">Transmembrane</keyword>
<feature type="transmembrane region" description="Helical" evidence="1">
    <location>
        <begin position="52"/>
        <end position="71"/>
    </location>
</feature>
<comment type="caution">
    <text evidence="2">The sequence shown here is derived from an EMBL/GenBank/DDBJ whole genome shotgun (WGS) entry which is preliminary data.</text>
</comment>
<gene>
    <name evidence="2" type="ORF">HNP84_004310</name>
</gene>
<dbReference type="AlphaFoldDB" id="A0A840P4H6"/>
<feature type="transmembrane region" description="Helical" evidence="1">
    <location>
        <begin position="117"/>
        <end position="135"/>
    </location>
</feature>
<protein>
    <submittedName>
        <fullName evidence="2">Uncharacterized protein</fullName>
    </submittedName>
</protein>